<comment type="subcellular location">
    <subcellularLocation>
        <location evidence="1 7">Cytoplasm</location>
    </subcellularLocation>
</comment>
<dbReference type="Proteomes" id="UP001597469">
    <property type="component" value="Unassembled WGS sequence"/>
</dbReference>
<dbReference type="SUPFAM" id="SSF52096">
    <property type="entry name" value="ClpP/crotonase"/>
    <property type="match status" value="1"/>
</dbReference>
<dbReference type="Pfam" id="PF14685">
    <property type="entry name" value="PDZ_Tricorn"/>
    <property type="match status" value="1"/>
</dbReference>
<dbReference type="EMBL" id="JBHULN010000005">
    <property type="protein sequence ID" value="MFD2570889.1"/>
    <property type="molecule type" value="Genomic_DNA"/>
</dbReference>
<dbReference type="SMART" id="SM00245">
    <property type="entry name" value="TSPc"/>
    <property type="match status" value="1"/>
</dbReference>
<dbReference type="Pfam" id="PF26550">
    <property type="entry name" value="Tricorn_2nd"/>
    <property type="match status" value="1"/>
</dbReference>
<accession>A0ABW5M2N7</accession>
<keyword evidence="8" id="KW-0732">Signal</keyword>
<dbReference type="RefSeq" id="WP_381521969.1">
    <property type="nucleotide sequence ID" value="NZ_JBHULN010000005.1"/>
</dbReference>
<sequence>MNPLSTLPLAVGLSLSALSALAQLQTSDETLLLRTPTLSADHLAFAYAGDIYLADRNGQNPQRLTVHPEAETDPMFSPDGQWIAFSGNYNGNNDVYVVSVNGGIPRRITFHPNADIVRGWTPDSKRILFASNRQANSARYNQLFTVSLNGGLPELLPMPMAEHGQYSPDGSTIAYTPIKDPFGTWKRYRGGQTTPVWLYDLKTRETLALPHENASDTRPIWVGKTVCFLSDRNRMMNIFAYETGTKQVRQLTNHTDFDVKSLTASGNELVYEQAGRLHKFDLTTGKTQPLRIRIAPDLLALRPQFKSATKFIHGSDISPAGIRAVFEARGEIMTVPLEKGDIRNLTQTPGVHERSPAWSPDGRRVAYFSDASGEYNLVIADQLDGSKKTVIDWNDPSFYYEPRWSPDSKKIVFTDKRLRAYYVDVATQKRTLIDEDTYDNPERSLNPVWSPDSRWIAYTKRLDSQLRAVFLYSLTTGKSTQITDGMSDAVSACFSRNGKHLYFAASTNFGYNSGWLDMTSIERPVKRSLYVIVLKKGDPSPLAPQSDEEKPRDELPADSTQKAVKAIKVAMASKPVSATFAIDLDQIDQRILALPAPERDYSDLQTAADEKLFFLEKAADGSGDILSSFDWKSRKVEEFVKKVTDYAICADGSKLLYAQPGDKWAIVDTKTKPTAEAGKLDLSKMETYVDPKAEWTQIFNEAWRIERDFFYVKNMHGADWPAIRKKYEPFLAHVGHRADLNYLLAEMIGEMVVGHNNIRGGDIATADATPIGLLGADYSIENGRYRFVNIYSGLNWNPDLRAPLTEPGVVVNKGDYLLAVNGKPLTSGDDVYSFFENTADRQTLLTVNSKPTTDGARTVTVVPIKNENALRNRAWVENNRKWVDKQTNGQVAYVYLPNTGEGGYTYFNRYYFSQLDKKAVILDERFNGGGSVADYILDNINRPVMSYWATREGKMFTSPAAAIFGPSVMITNEYAGSGGDALPQFYRRRNLGKIVGKRTWGGLVGIYDYPVLMDGGQITAPRLGVVSPDGKWEVENEGVAPDIEIEMTPKTTEVGADPQLAKATEVVLQALKNATAKPIVSRPADPNRVN</sequence>
<dbReference type="Gene3D" id="2.120.10.60">
    <property type="entry name" value="Tricorn protease N-terminal domain"/>
    <property type="match status" value="1"/>
</dbReference>
<evidence type="ECO:0000256" key="5">
    <source>
        <dbReference type="ARBA" id="ARBA00022801"/>
    </source>
</evidence>
<comment type="similarity">
    <text evidence="2 7">Belongs to the peptidase S41B family.</text>
</comment>
<keyword evidence="6 7" id="KW-0720">Serine protease</keyword>
<proteinExistence type="inferred from homology"/>
<dbReference type="InterPro" id="IPR012393">
    <property type="entry name" value="Tricorn_protease"/>
</dbReference>
<reference evidence="11" key="1">
    <citation type="journal article" date="2019" name="Int. J. Syst. Evol. Microbiol.">
        <title>The Global Catalogue of Microorganisms (GCM) 10K type strain sequencing project: providing services to taxonomists for standard genome sequencing and annotation.</title>
        <authorList>
            <consortium name="The Broad Institute Genomics Platform"/>
            <consortium name="The Broad Institute Genome Sequencing Center for Infectious Disease"/>
            <person name="Wu L."/>
            <person name="Ma J."/>
        </authorList>
    </citation>
    <scope>NUCLEOTIDE SEQUENCE [LARGE SCALE GENOMIC DNA]</scope>
    <source>
        <strain evidence="11">KCTC 42805</strain>
    </source>
</reference>
<dbReference type="EC" id="3.4.21.-" evidence="7"/>
<dbReference type="InterPro" id="IPR029045">
    <property type="entry name" value="ClpP/crotonase-like_dom_sf"/>
</dbReference>
<evidence type="ECO:0000313" key="10">
    <source>
        <dbReference type="EMBL" id="MFD2570889.1"/>
    </source>
</evidence>
<evidence type="ECO:0000256" key="7">
    <source>
        <dbReference type="PIRNR" id="PIRNR036421"/>
    </source>
</evidence>
<dbReference type="Pfam" id="PF14684">
    <property type="entry name" value="Tricorn_C1"/>
    <property type="match status" value="1"/>
</dbReference>
<comment type="caution">
    <text evidence="10">The sequence shown here is derived from an EMBL/GenBank/DDBJ whole genome shotgun (WGS) entry which is preliminary data.</text>
</comment>
<evidence type="ECO:0000256" key="8">
    <source>
        <dbReference type="SAM" id="SignalP"/>
    </source>
</evidence>
<evidence type="ECO:0000256" key="6">
    <source>
        <dbReference type="ARBA" id="ARBA00022825"/>
    </source>
</evidence>
<keyword evidence="4 7" id="KW-0645">Protease</keyword>
<feature type="signal peptide" evidence="8">
    <location>
        <begin position="1"/>
        <end position="22"/>
    </location>
</feature>
<dbReference type="SUPFAM" id="SSF50156">
    <property type="entry name" value="PDZ domain-like"/>
    <property type="match status" value="1"/>
</dbReference>
<keyword evidence="11" id="KW-1185">Reference proteome</keyword>
<dbReference type="Pfam" id="PF03572">
    <property type="entry name" value="Peptidase_S41"/>
    <property type="match status" value="1"/>
</dbReference>
<feature type="chain" id="PRO_5045930087" description="Tricorn protease homolog" evidence="8">
    <location>
        <begin position="23"/>
        <end position="1090"/>
    </location>
</feature>
<evidence type="ECO:0000256" key="2">
    <source>
        <dbReference type="ARBA" id="ARBA00008524"/>
    </source>
</evidence>
<evidence type="ECO:0000313" key="11">
    <source>
        <dbReference type="Proteomes" id="UP001597469"/>
    </source>
</evidence>
<feature type="domain" description="Tail specific protease" evidence="9">
    <location>
        <begin position="854"/>
        <end position="1046"/>
    </location>
</feature>
<keyword evidence="5 7" id="KW-0378">Hydrolase</keyword>
<dbReference type="InterPro" id="IPR029414">
    <property type="entry name" value="Tricorn_PDZ"/>
</dbReference>
<dbReference type="InterPro" id="IPR005151">
    <property type="entry name" value="Tail-specific_protease"/>
</dbReference>
<dbReference type="Gene3D" id="3.90.226.10">
    <property type="entry name" value="2-enoyl-CoA Hydratase, Chain A, domain 1"/>
    <property type="match status" value="1"/>
</dbReference>
<dbReference type="SUPFAM" id="SSF69304">
    <property type="entry name" value="Tricorn protease N-terminal domain"/>
    <property type="match status" value="1"/>
</dbReference>
<gene>
    <name evidence="10" type="ORF">ACFSUS_09615</name>
</gene>
<evidence type="ECO:0000259" key="9">
    <source>
        <dbReference type="SMART" id="SM00245"/>
    </source>
</evidence>
<dbReference type="InterPro" id="IPR036034">
    <property type="entry name" value="PDZ_sf"/>
</dbReference>
<dbReference type="Pfam" id="PF26549">
    <property type="entry name" value="Tricorn_N"/>
    <property type="match status" value="1"/>
</dbReference>
<dbReference type="InterPro" id="IPR015943">
    <property type="entry name" value="WD40/YVTN_repeat-like_dom_sf"/>
</dbReference>
<dbReference type="PANTHER" id="PTHR43253:SF1">
    <property type="entry name" value="TRICORN PROTEASE HOMOLOG 2-RELATED"/>
    <property type="match status" value="1"/>
</dbReference>
<dbReference type="CDD" id="cd07562">
    <property type="entry name" value="Peptidase_S41_TRI"/>
    <property type="match status" value="1"/>
</dbReference>
<protein>
    <recommendedName>
        <fullName evidence="7">Tricorn protease homolog</fullName>
        <ecNumber evidence="7">3.4.21.-</ecNumber>
    </recommendedName>
</protein>
<dbReference type="InterPro" id="IPR028204">
    <property type="entry name" value="Tricorn_C1"/>
</dbReference>
<dbReference type="SUPFAM" id="SSF82171">
    <property type="entry name" value="DPP6 N-terminal domain-like"/>
    <property type="match status" value="1"/>
</dbReference>
<evidence type="ECO:0000256" key="3">
    <source>
        <dbReference type="ARBA" id="ARBA00022490"/>
    </source>
</evidence>
<evidence type="ECO:0000256" key="1">
    <source>
        <dbReference type="ARBA" id="ARBA00004496"/>
    </source>
</evidence>
<name>A0ABW5M2N7_9BACT</name>
<comment type="function">
    <text evidence="7">Degrades oligopeptides.</text>
</comment>
<dbReference type="Gene3D" id="3.30.750.44">
    <property type="match status" value="1"/>
</dbReference>
<dbReference type="PIRSF" id="PIRSF036421">
    <property type="entry name" value="Tricorn_protease"/>
    <property type="match status" value="1"/>
</dbReference>
<dbReference type="Gene3D" id="2.30.42.10">
    <property type="match status" value="1"/>
</dbReference>
<organism evidence="10 11">
    <name type="scientific">Spirosoma soli</name>
    <dbReference type="NCBI Taxonomy" id="1770529"/>
    <lineage>
        <taxon>Bacteria</taxon>
        <taxon>Pseudomonadati</taxon>
        <taxon>Bacteroidota</taxon>
        <taxon>Cytophagia</taxon>
        <taxon>Cytophagales</taxon>
        <taxon>Cytophagaceae</taxon>
        <taxon>Spirosoma</taxon>
    </lineage>
</organism>
<dbReference type="PANTHER" id="PTHR43253">
    <property type="entry name" value="TRICORN PROTEASE HOMOLOG 2-RELATED"/>
    <property type="match status" value="1"/>
</dbReference>
<dbReference type="Gene3D" id="2.130.10.10">
    <property type="entry name" value="YVTN repeat-like/Quinoprotein amine dehydrogenase"/>
    <property type="match status" value="1"/>
</dbReference>
<evidence type="ECO:0000256" key="4">
    <source>
        <dbReference type="ARBA" id="ARBA00022670"/>
    </source>
</evidence>
<keyword evidence="3 7" id="KW-0963">Cytoplasm</keyword>